<feature type="region of interest" description="Disordered" evidence="2">
    <location>
        <begin position="104"/>
        <end position="166"/>
    </location>
</feature>
<dbReference type="GeneTree" id="ENSGT01120000274153"/>
<sequence length="202" mass="22789">MMEKEIAAVVFFLKRLIKKVEKLETQKVDMFVERLTVALQENSGCIGSLTTPANYFRCIRLNRLQREDPELLRACQESGVQYKDLGLLRGSVLHIWREETCFQGDGDQRGSSSDEYSGLRETPAPLRRPPVPKQKKMVPGKSYDSPPHPPHYGFRPQGRHTQPFTDKILHGGVPDFIHFSATGVAEIAESTNLKGCPILLDI</sequence>
<dbReference type="Gene3D" id="3.90.640.90">
    <property type="entry name" value="Anti-proliferative protein, N-terminal domain"/>
    <property type="match status" value="1"/>
</dbReference>
<evidence type="ECO:0000313" key="5">
    <source>
        <dbReference type="Proteomes" id="UP000694402"/>
    </source>
</evidence>
<dbReference type="AlphaFoldDB" id="A0A8C8III2"/>
<dbReference type="SMART" id="SM00099">
    <property type="entry name" value="btg1"/>
    <property type="match status" value="1"/>
</dbReference>
<keyword evidence="5" id="KW-1185">Reference proteome</keyword>
<evidence type="ECO:0000256" key="1">
    <source>
        <dbReference type="ARBA" id="ARBA00007989"/>
    </source>
</evidence>
<dbReference type="GO" id="GO:0005737">
    <property type="term" value="C:cytoplasm"/>
    <property type="evidence" value="ECO:0007669"/>
    <property type="project" value="TreeGrafter"/>
</dbReference>
<evidence type="ECO:0000259" key="3">
    <source>
        <dbReference type="SMART" id="SM00099"/>
    </source>
</evidence>
<proteinExistence type="inferred from homology"/>
<comment type="similarity">
    <text evidence="1">Belongs to the BTG family.</text>
</comment>
<name>A0A8C8III2_ONCTS</name>
<evidence type="ECO:0000313" key="4">
    <source>
        <dbReference type="Ensembl" id="ENSOTSP00005079686.1"/>
    </source>
</evidence>
<dbReference type="InterPro" id="IPR002087">
    <property type="entry name" value="Anti_prolifrtn"/>
</dbReference>
<dbReference type="InterPro" id="IPR036054">
    <property type="entry name" value="BTG-like_sf"/>
</dbReference>
<dbReference type="Proteomes" id="UP000694402">
    <property type="component" value="Unassembled WGS sequence"/>
</dbReference>
<reference evidence="4" key="1">
    <citation type="submission" date="2025-08" db="UniProtKB">
        <authorList>
            <consortium name="Ensembl"/>
        </authorList>
    </citation>
    <scope>IDENTIFICATION</scope>
</reference>
<dbReference type="InterPro" id="IPR033332">
    <property type="entry name" value="BTG"/>
</dbReference>
<accession>A0A8C8III2</accession>
<dbReference type="Pfam" id="PF07742">
    <property type="entry name" value="BTG"/>
    <property type="match status" value="1"/>
</dbReference>
<feature type="domain" description="Anti-proliferative protein" evidence="3">
    <location>
        <begin position="2"/>
        <end position="107"/>
    </location>
</feature>
<dbReference type="PANTHER" id="PTHR22978">
    <property type="entry name" value="B-CELL TRANSLOCATION GENE"/>
    <property type="match status" value="1"/>
</dbReference>
<dbReference type="SUPFAM" id="SSF160696">
    <property type="entry name" value="BTG domain-like"/>
    <property type="match status" value="1"/>
</dbReference>
<dbReference type="Ensembl" id="ENSOTST00005086325.2">
    <property type="protein sequence ID" value="ENSOTSP00005079686.1"/>
    <property type="gene ID" value="ENSOTSG00005037455.2"/>
</dbReference>
<evidence type="ECO:0000256" key="2">
    <source>
        <dbReference type="SAM" id="MobiDB-lite"/>
    </source>
</evidence>
<dbReference type="GO" id="GO:0005634">
    <property type="term" value="C:nucleus"/>
    <property type="evidence" value="ECO:0007669"/>
    <property type="project" value="TreeGrafter"/>
</dbReference>
<organism evidence="4 5">
    <name type="scientific">Oncorhynchus tshawytscha</name>
    <name type="common">Chinook salmon</name>
    <name type="synonym">Salmo tshawytscha</name>
    <dbReference type="NCBI Taxonomy" id="74940"/>
    <lineage>
        <taxon>Eukaryota</taxon>
        <taxon>Metazoa</taxon>
        <taxon>Chordata</taxon>
        <taxon>Craniata</taxon>
        <taxon>Vertebrata</taxon>
        <taxon>Euteleostomi</taxon>
        <taxon>Actinopterygii</taxon>
        <taxon>Neopterygii</taxon>
        <taxon>Teleostei</taxon>
        <taxon>Protacanthopterygii</taxon>
        <taxon>Salmoniformes</taxon>
        <taxon>Salmonidae</taxon>
        <taxon>Salmoninae</taxon>
        <taxon>Oncorhynchus</taxon>
    </lineage>
</organism>
<dbReference type="PANTHER" id="PTHR22978:SF6">
    <property type="entry name" value="PROTEIN BTG3"/>
    <property type="match status" value="1"/>
</dbReference>
<reference evidence="4" key="2">
    <citation type="submission" date="2025-09" db="UniProtKB">
        <authorList>
            <consortium name="Ensembl"/>
        </authorList>
    </citation>
    <scope>IDENTIFICATION</scope>
</reference>
<protein>
    <recommendedName>
        <fullName evidence="3">Anti-proliferative protein domain-containing protein</fullName>
    </recommendedName>
</protein>